<protein>
    <submittedName>
        <fullName evidence="2">Restriction endonuclease family protein</fullName>
    </submittedName>
</protein>
<keyword evidence="2" id="KW-0378">Hydrolase</keyword>
<dbReference type="Gene3D" id="3.40.1350.10">
    <property type="match status" value="1"/>
</dbReference>
<dbReference type="AlphaFoldDB" id="A0AAN0RY79"/>
<dbReference type="SUPFAM" id="SSF52980">
    <property type="entry name" value="Restriction endonuclease-like"/>
    <property type="match status" value="1"/>
</dbReference>
<sequence length="306" mass="34649">MRGPLCHVPSQRAPIVEPSDLPYYPQLFGAPESVHCPYCGSEVDEFKNVDYWGATFEDYKKFYTPTMRDWIRAGMAPGKFHTRLDGSVLEQRSSLFICPLCGWWVALEQAILPALKWQHWCITLFATAVLKELALSDIDTPLDQVRKYLLRRFEARHSMHPRLFEETVASVFRDFGYDSALTTYSRDGGIDVILRDGNDQEIGVQVKRWKKSIQVEQIRSFLGALTLGGYAKGIFVSTTKFQRGAIAAAVQCTERHIPIELIDADSFFDMLGVAQLKNSPDPSQCGINKNSPPCFELYSLMHLNAL</sequence>
<reference evidence="2 3" key="1">
    <citation type="submission" date="2014-05" db="EMBL/GenBank/DDBJ databases">
        <authorList>
            <person name="Bishop-Lilly K.A."/>
            <person name="Broomall S.M."/>
            <person name="Chain P.S."/>
            <person name="Chertkov O."/>
            <person name="Coyne S.R."/>
            <person name="Daligault H.E."/>
            <person name="Davenport K.W."/>
            <person name="Erkkila T."/>
            <person name="Frey K.G."/>
            <person name="Gibbons H.S."/>
            <person name="Gu W."/>
            <person name="Jaissle J."/>
            <person name="Johnson S.L."/>
            <person name="Koroleva G.I."/>
            <person name="Ladner J.T."/>
            <person name="Lo C.-C."/>
            <person name="Minogue T.D."/>
            <person name="Munk C."/>
            <person name="Palacios G.F."/>
            <person name="Redden C.L."/>
            <person name="Rosenzweig C.N."/>
            <person name="Scholz M.B."/>
            <person name="Teshima H."/>
            <person name="Xu Y."/>
        </authorList>
    </citation>
    <scope>NUCLEOTIDE SEQUENCE [LARGE SCALE GENOMIC DNA]</scope>
    <source>
        <strain evidence="2 3">DDS 22E-1</strain>
    </source>
</reference>
<keyword evidence="2" id="KW-0540">Nuclease</keyword>
<accession>A0AAN0RY79</accession>
<dbReference type="EMBL" id="CP007784">
    <property type="protein sequence ID" value="AIO35684.1"/>
    <property type="molecule type" value="Genomic_DNA"/>
</dbReference>
<dbReference type="PANTHER" id="PTHR30015:SF7">
    <property type="entry name" value="TYPE IV METHYL-DIRECTED RESTRICTION ENZYME ECOKMRR"/>
    <property type="match status" value="1"/>
</dbReference>
<dbReference type="GO" id="GO:0009307">
    <property type="term" value="P:DNA restriction-modification system"/>
    <property type="evidence" value="ECO:0007669"/>
    <property type="project" value="InterPro"/>
</dbReference>
<keyword evidence="3" id="KW-1185">Reference proteome</keyword>
<feature type="domain" description="Restriction endonuclease type IV Mrr" evidence="1">
    <location>
        <begin position="157"/>
        <end position="271"/>
    </location>
</feature>
<gene>
    <name evidence="2" type="ORF">DM39_4651</name>
</gene>
<evidence type="ECO:0000259" key="1">
    <source>
        <dbReference type="Pfam" id="PF04471"/>
    </source>
</evidence>
<dbReference type="InterPro" id="IPR011335">
    <property type="entry name" value="Restrct_endonuc-II-like"/>
</dbReference>
<name>A0AAN0RY79_9BURK</name>
<dbReference type="InterPro" id="IPR007560">
    <property type="entry name" value="Restrct_endonuc_IV_Mrr"/>
</dbReference>
<dbReference type="PANTHER" id="PTHR30015">
    <property type="entry name" value="MRR RESTRICTION SYSTEM PROTEIN"/>
    <property type="match status" value="1"/>
</dbReference>
<dbReference type="GO" id="GO:0015666">
    <property type="term" value="F:restriction endodeoxyribonuclease activity"/>
    <property type="evidence" value="ECO:0007669"/>
    <property type="project" value="TreeGrafter"/>
</dbReference>
<dbReference type="GO" id="GO:0003677">
    <property type="term" value="F:DNA binding"/>
    <property type="evidence" value="ECO:0007669"/>
    <property type="project" value="InterPro"/>
</dbReference>
<dbReference type="InterPro" id="IPR052906">
    <property type="entry name" value="Type_IV_Methyl-Rstrct_Enzyme"/>
</dbReference>
<dbReference type="Pfam" id="PF04471">
    <property type="entry name" value="Mrr_cat"/>
    <property type="match status" value="1"/>
</dbReference>
<organism evidence="2 3">
    <name type="scientific">Burkholderia cenocepacia</name>
    <dbReference type="NCBI Taxonomy" id="95486"/>
    <lineage>
        <taxon>Bacteria</taxon>
        <taxon>Pseudomonadati</taxon>
        <taxon>Pseudomonadota</taxon>
        <taxon>Betaproteobacteria</taxon>
        <taxon>Burkholderiales</taxon>
        <taxon>Burkholderiaceae</taxon>
        <taxon>Burkholderia</taxon>
        <taxon>Burkholderia cepacia complex</taxon>
    </lineage>
</organism>
<proteinExistence type="predicted"/>
<dbReference type="Proteomes" id="UP000029413">
    <property type="component" value="Chromosome 2"/>
</dbReference>
<evidence type="ECO:0000313" key="2">
    <source>
        <dbReference type="EMBL" id="AIO35684.1"/>
    </source>
</evidence>
<keyword evidence="2" id="KW-0255">Endonuclease</keyword>
<dbReference type="KEGG" id="bcen:DM39_4651"/>
<evidence type="ECO:0000313" key="3">
    <source>
        <dbReference type="Proteomes" id="UP000029413"/>
    </source>
</evidence>
<dbReference type="InterPro" id="IPR011856">
    <property type="entry name" value="tRNA_endonuc-like_dom_sf"/>
</dbReference>